<keyword evidence="9" id="KW-1185">Reference proteome</keyword>
<evidence type="ECO:0000259" key="7">
    <source>
        <dbReference type="Pfam" id="PF01642"/>
    </source>
</evidence>
<dbReference type="PANTHER" id="PTHR48101">
    <property type="entry name" value="METHYLMALONYL-COA MUTASE, MITOCHONDRIAL-RELATED"/>
    <property type="match status" value="1"/>
</dbReference>
<sequence length="620" mass="68342">MADNKLFSDFAPQSTQEWIDKITKDLKGADFDKKLVWRTNEGFNVQPFYRLENMDDKAFMNTYPGDFPYVRGNKKDNNDWLVRQDIIVEDVKVANAKALDILNKGIDSVGFVLNWKSINKEELATLLEGIYMDCVEINFAKSHSSVELLQNLQALATEKGIALDKVKGGVAIDVISGFSTVGNYCQSEESAFAYVKEAIEASKALPNYKVIAVTGSLFNNSGSSIVEELGFSLASGAEYLGRMIDAGLSVDEVAPKIGFNFATSSKYFMEIAKLRAGRMLWANIVKAFGASNEAVCKMYVHGETSNWNKSVYDPYVNMLRTQTETMSAVLGGLDSYTVNPFNSTYEQATEFSERIARNQQLLLKEESHLGKIADPAAGSYYIESLTESIADEAWKLFLAVEDKGGYLAAFKAGFVQDTIKATAQQRDLAIATRRENFLGTNQFPNFGEVLETIPDSVLTPEDKTAADAVCETLKPYRGAQAFEALRNKTDIYAKENGRPKVMMFPIGNLNMRKARAQFACNFFACAGFDVEDHNGFTSVEEGVKFVTEKNAKIVVICSSDDEYATIAPELFEALKGKAILVVAGAPACADELKAKGVENFVNVKSNVLETLKAYQAELGI</sequence>
<dbReference type="AlphaFoldDB" id="A0A425Y842"/>
<dbReference type="GO" id="GO:0031419">
    <property type="term" value="F:cobalamin binding"/>
    <property type="evidence" value="ECO:0007669"/>
    <property type="project" value="UniProtKB-KW"/>
</dbReference>
<evidence type="ECO:0000256" key="3">
    <source>
        <dbReference type="ARBA" id="ARBA00012398"/>
    </source>
</evidence>
<keyword evidence="4" id="KW-0846">Cobalamin</keyword>
<dbReference type="InterPro" id="IPR036724">
    <property type="entry name" value="Cobalamin-bd_sf"/>
</dbReference>
<dbReference type="InterPro" id="IPR006099">
    <property type="entry name" value="MeMalonylCoA_mutase_a/b_cat"/>
</dbReference>
<proteinExistence type="inferred from homology"/>
<evidence type="ECO:0000256" key="4">
    <source>
        <dbReference type="ARBA" id="ARBA00022628"/>
    </source>
</evidence>
<organism evidence="8 9">
    <name type="scientific">Ancylomarina euxinus</name>
    <dbReference type="NCBI Taxonomy" id="2283627"/>
    <lineage>
        <taxon>Bacteria</taxon>
        <taxon>Pseudomonadati</taxon>
        <taxon>Bacteroidota</taxon>
        <taxon>Bacteroidia</taxon>
        <taxon>Marinilabiliales</taxon>
        <taxon>Marinifilaceae</taxon>
        <taxon>Ancylomarina</taxon>
    </lineage>
</organism>
<feature type="domain" description="Methylmalonyl-CoA mutase alpha/beta chain catalytic" evidence="7">
    <location>
        <begin position="121"/>
        <end position="480"/>
    </location>
</feature>
<comment type="similarity">
    <text evidence="2">Belongs to the methylmalonyl-CoA mutase family.</text>
</comment>
<dbReference type="Gene3D" id="3.40.50.280">
    <property type="entry name" value="Cobalamin-binding domain"/>
    <property type="match status" value="1"/>
</dbReference>
<evidence type="ECO:0000256" key="5">
    <source>
        <dbReference type="ARBA" id="ARBA00023235"/>
    </source>
</evidence>
<reference evidence="8 9" key="1">
    <citation type="submission" date="2018-07" db="EMBL/GenBank/DDBJ databases">
        <title>Draft genome sequence of Ancylomarina sp. M1P.</title>
        <authorList>
            <person name="Yadav S."/>
            <person name="Villanueva L."/>
            <person name="Damste J.S.S."/>
        </authorList>
    </citation>
    <scope>NUCLEOTIDE SEQUENCE [LARGE SCALE GENOMIC DNA]</scope>
    <source>
        <strain evidence="8 9">M1P</strain>
    </source>
</reference>
<dbReference type="Gene3D" id="3.20.20.240">
    <property type="entry name" value="Methylmalonyl-CoA mutase"/>
    <property type="match status" value="1"/>
</dbReference>
<dbReference type="PROSITE" id="PS00544">
    <property type="entry name" value="METMALONYL_COA_MUTASE"/>
    <property type="match status" value="1"/>
</dbReference>
<dbReference type="SUPFAM" id="SSF52242">
    <property type="entry name" value="Cobalamin (vitamin B12)-binding domain"/>
    <property type="match status" value="1"/>
</dbReference>
<protein>
    <recommendedName>
        <fullName evidence="3">methylmalonyl-CoA mutase</fullName>
        <ecNumber evidence="3">5.4.99.2</ecNumber>
    </recommendedName>
</protein>
<dbReference type="GO" id="GO:0046872">
    <property type="term" value="F:metal ion binding"/>
    <property type="evidence" value="ECO:0007669"/>
    <property type="project" value="InterPro"/>
</dbReference>
<dbReference type="EC" id="5.4.99.2" evidence="3"/>
<dbReference type="InterPro" id="IPR016176">
    <property type="entry name" value="Cbl-dep_enz_cat"/>
</dbReference>
<dbReference type="RefSeq" id="WP_125028999.1">
    <property type="nucleotide sequence ID" value="NZ_JAPXVP010000001.1"/>
</dbReference>
<accession>A0A425Y842</accession>
<dbReference type="GO" id="GO:0016866">
    <property type="term" value="F:intramolecular transferase activity"/>
    <property type="evidence" value="ECO:0007669"/>
    <property type="project" value="InterPro"/>
</dbReference>
<evidence type="ECO:0000256" key="6">
    <source>
        <dbReference type="ARBA" id="ARBA00023285"/>
    </source>
</evidence>
<evidence type="ECO:0000313" key="9">
    <source>
        <dbReference type="Proteomes" id="UP000285794"/>
    </source>
</evidence>
<dbReference type="EMBL" id="QQWG01000001">
    <property type="protein sequence ID" value="RRG24618.1"/>
    <property type="molecule type" value="Genomic_DNA"/>
</dbReference>
<evidence type="ECO:0000256" key="1">
    <source>
        <dbReference type="ARBA" id="ARBA00001922"/>
    </source>
</evidence>
<dbReference type="SUPFAM" id="SSF51703">
    <property type="entry name" value="Cobalamin (vitamin B12)-dependent enzymes"/>
    <property type="match status" value="1"/>
</dbReference>
<dbReference type="PANTHER" id="PTHR48101:SF1">
    <property type="entry name" value="METHYLMALONYL-COA MUTASE, LARGE SUBUNIT"/>
    <property type="match status" value="1"/>
</dbReference>
<dbReference type="Proteomes" id="UP000285794">
    <property type="component" value="Unassembled WGS sequence"/>
</dbReference>
<evidence type="ECO:0000256" key="2">
    <source>
        <dbReference type="ARBA" id="ARBA00008465"/>
    </source>
</evidence>
<name>A0A425Y842_9BACT</name>
<dbReference type="OrthoDB" id="9762378at2"/>
<dbReference type="InterPro" id="IPR058549">
    <property type="entry name" value="MeMalonylCoA_mutase_a/b_site"/>
</dbReference>
<dbReference type="CDD" id="cd03677">
    <property type="entry name" value="MM_CoA_mutase_beta"/>
    <property type="match status" value="1"/>
</dbReference>
<gene>
    <name evidence="8" type="ORF">DWB61_00960</name>
</gene>
<dbReference type="Pfam" id="PF01642">
    <property type="entry name" value="MM_CoA_mutase"/>
    <property type="match status" value="1"/>
</dbReference>
<comment type="cofactor">
    <cofactor evidence="1">
        <name>adenosylcob(III)alamin</name>
        <dbReference type="ChEBI" id="CHEBI:18408"/>
    </cofactor>
</comment>
<evidence type="ECO:0000313" key="8">
    <source>
        <dbReference type="EMBL" id="RRG24618.1"/>
    </source>
</evidence>
<keyword evidence="6" id="KW-0170">Cobalt</keyword>
<keyword evidence="5" id="KW-0413">Isomerase</keyword>
<comment type="caution">
    <text evidence="8">The sequence shown here is derived from an EMBL/GenBank/DDBJ whole genome shotgun (WGS) entry which is preliminary data.</text>
</comment>